<comment type="caution">
    <text evidence="2">The sequence shown here is derived from an EMBL/GenBank/DDBJ whole genome shotgun (WGS) entry which is preliminary data.</text>
</comment>
<keyword evidence="3" id="KW-1185">Reference proteome</keyword>
<evidence type="ECO:0000313" key="3">
    <source>
        <dbReference type="Proteomes" id="UP000315471"/>
    </source>
</evidence>
<evidence type="ECO:0008006" key="4">
    <source>
        <dbReference type="Google" id="ProtNLM"/>
    </source>
</evidence>
<organism evidence="2 3">
    <name type="scientific">Novipirellula aureliae</name>
    <dbReference type="NCBI Taxonomy" id="2527966"/>
    <lineage>
        <taxon>Bacteria</taxon>
        <taxon>Pseudomonadati</taxon>
        <taxon>Planctomycetota</taxon>
        <taxon>Planctomycetia</taxon>
        <taxon>Pirellulales</taxon>
        <taxon>Pirellulaceae</taxon>
        <taxon>Novipirellula</taxon>
    </lineage>
</organism>
<feature type="chain" id="PRO_5023107824" description="Carboxypeptidase regulatory-like domain-containing protein" evidence="1">
    <location>
        <begin position="25"/>
        <end position="166"/>
    </location>
</feature>
<keyword evidence="1" id="KW-0732">Signal</keyword>
<evidence type="ECO:0000313" key="2">
    <source>
        <dbReference type="EMBL" id="TWU35743.1"/>
    </source>
</evidence>
<dbReference type="Proteomes" id="UP000315471">
    <property type="component" value="Unassembled WGS sequence"/>
</dbReference>
<name>A0A5C6DES3_9BACT</name>
<gene>
    <name evidence="2" type="ORF">Q31b_51780</name>
</gene>
<proteinExistence type="predicted"/>
<protein>
    <recommendedName>
        <fullName evidence="4">Carboxypeptidase regulatory-like domain-containing protein</fullName>
    </recommendedName>
</protein>
<evidence type="ECO:0000256" key="1">
    <source>
        <dbReference type="SAM" id="SignalP"/>
    </source>
</evidence>
<accession>A0A5C6DES3</accession>
<dbReference type="EMBL" id="SJPY01000009">
    <property type="protein sequence ID" value="TWU35743.1"/>
    <property type="molecule type" value="Genomic_DNA"/>
</dbReference>
<sequence length="166" mass="17775" precursor="true">MKCTQPLCSWCIVLILAGPSVCLSGCSGSEPDESFERVGVAGEVWIDGKPLEAGAIVFHCLDTAGETDRPVTSFAFIENGRYSIDPANGPAIGKAKVEFRPKPLDRQMVEASLNSGPNCPRPHYQSNTPAAVVAIPDAYGANTKLTVQLVAGNENHHDFQLHSRAR</sequence>
<reference evidence="2 3" key="1">
    <citation type="submission" date="2019-02" db="EMBL/GenBank/DDBJ databases">
        <title>Deep-cultivation of Planctomycetes and their phenomic and genomic characterization uncovers novel biology.</title>
        <authorList>
            <person name="Wiegand S."/>
            <person name="Jogler M."/>
            <person name="Boedeker C."/>
            <person name="Pinto D."/>
            <person name="Vollmers J."/>
            <person name="Rivas-Marin E."/>
            <person name="Kohn T."/>
            <person name="Peeters S.H."/>
            <person name="Heuer A."/>
            <person name="Rast P."/>
            <person name="Oberbeckmann S."/>
            <person name="Bunk B."/>
            <person name="Jeske O."/>
            <person name="Meyerdierks A."/>
            <person name="Storesund J.E."/>
            <person name="Kallscheuer N."/>
            <person name="Luecker S."/>
            <person name="Lage O.M."/>
            <person name="Pohl T."/>
            <person name="Merkel B.J."/>
            <person name="Hornburger P."/>
            <person name="Mueller R.-W."/>
            <person name="Bruemmer F."/>
            <person name="Labrenz M."/>
            <person name="Spormann A.M."/>
            <person name="Op Den Camp H."/>
            <person name="Overmann J."/>
            <person name="Amann R."/>
            <person name="Jetten M.S.M."/>
            <person name="Mascher T."/>
            <person name="Medema M.H."/>
            <person name="Devos D.P."/>
            <person name="Kaster A.-K."/>
            <person name="Ovreas L."/>
            <person name="Rohde M."/>
            <person name="Galperin M.Y."/>
            <person name="Jogler C."/>
        </authorList>
    </citation>
    <scope>NUCLEOTIDE SEQUENCE [LARGE SCALE GENOMIC DNA]</scope>
    <source>
        <strain evidence="2 3">Q31b</strain>
    </source>
</reference>
<dbReference type="AlphaFoldDB" id="A0A5C6DES3"/>
<dbReference type="OrthoDB" id="291697at2"/>
<dbReference type="RefSeq" id="WP_146602266.1">
    <property type="nucleotide sequence ID" value="NZ_SJPY01000009.1"/>
</dbReference>
<feature type="signal peptide" evidence="1">
    <location>
        <begin position="1"/>
        <end position="24"/>
    </location>
</feature>